<feature type="domain" description="Pseudouridine synthase II N-terminal" evidence="7">
    <location>
        <begin position="127"/>
        <end position="262"/>
    </location>
</feature>
<proteinExistence type="inferred from homology"/>
<accession>A0A0L0VGC5</accession>
<dbReference type="GO" id="GO:0005634">
    <property type="term" value="C:nucleus"/>
    <property type="evidence" value="ECO:0007669"/>
    <property type="project" value="TreeGrafter"/>
</dbReference>
<dbReference type="AlphaFoldDB" id="A0A0L0VGC5"/>
<comment type="caution">
    <text evidence="8">The sequence shown here is derived from an EMBL/GenBank/DDBJ whole genome shotgun (WGS) entry which is preliminary data.</text>
</comment>
<keyword evidence="5" id="KW-0413">Isomerase</keyword>
<dbReference type="GO" id="GO:0003723">
    <property type="term" value="F:RNA binding"/>
    <property type="evidence" value="ECO:0007669"/>
    <property type="project" value="InterPro"/>
</dbReference>
<dbReference type="PANTHER" id="PTHR13767:SF2">
    <property type="entry name" value="PSEUDOURIDYLATE SYNTHASE TRUB1"/>
    <property type="match status" value="1"/>
</dbReference>
<dbReference type="OrthoDB" id="9995526at2759"/>
<feature type="compositionally biased region" description="Basic and acidic residues" evidence="6">
    <location>
        <begin position="35"/>
        <end position="48"/>
    </location>
</feature>
<dbReference type="GO" id="GO:0006400">
    <property type="term" value="P:tRNA modification"/>
    <property type="evidence" value="ECO:0007669"/>
    <property type="project" value="TreeGrafter"/>
</dbReference>
<name>A0A0L0VGC5_9BASI</name>
<evidence type="ECO:0000259" key="7">
    <source>
        <dbReference type="Pfam" id="PF01509"/>
    </source>
</evidence>
<protein>
    <recommendedName>
        <fullName evidence="3">tRNA pseudouridine(55) synthase</fullName>
        <ecNumber evidence="3">5.4.99.25</ecNumber>
    </recommendedName>
</protein>
<evidence type="ECO:0000256" key="4">
    <source>
        <dbReference type="ARBA" id="ARBA00022694"/>
    </source>
</evidence>
<reference evidence="9" key="1">
    <citation type="submission" date="2014-03" db="EMBL/GenBank/DDBJ databases">
        <title>The Genome Sequence of Puccinia striiformis f. sp. tritici PST-78.</title>
        <authorList>
            <consortium name="The Broad Institute Genome Sequencing Platform"/>
            <person name="Cuomo C."/>
            <person name="Hulbert S."/>
            <person name="Chen X."/>
            <person name="Walker B."/>
            <person name="Young S.K."/>
            <person name="Zeng Q."/>
            <person name="Gargeya S."/>
            <person name="Fitzgerald M."/>
            <person name="Haas B."/>
            <person name="Abouelleil A."/>
            <person name="Alvarado L."/>
            <person name="Arachchi H.M."/>
            <person name="Berlin A.M."/>
            <person name="Chapman S.B."/>
            <person name="Goldberg J."/>
            <person name="Griggs A."/>
            <person name="Gujja S."/>
            <person name="Hansen M."/>
            <person name="Howarth C."/>
            <person name="Imamovic A."/>
            <person name="Larimer J."/>
            <person name="McCowan C."/>
            <person name="Montmayeur A."/>
            <person name="Murphy C."/>
            <person name="Neiman D."/>
            <person name="Pearson M."/>
            <person name="Priest M."/>
            <person name="Roberts A."/>
            <person name="Saif S."/>
            <person name="Shea T."/>
            <person name="Sisk P."/>
            <person name="Sykes S."/>
            <person name="Wortman J."/>
            <person name="Nusbaum C."/>
            <person name="Birren B."/>
        </authorList>
    </citation>
    <scope>NUCLEOTIDE SEQUENCE [LARGE SCALE GENOMIC DNA]</scope>
    <source>
        <strain evidence="9">race PST-78</strain>
    </source>
</reference>
<evidence type="ECO:0000313" key="8">
    <source>
        <dbReference type="EMBL" id="KNE98303.1"/>
    </source>
</evidence>
<dbReference type="GO" id="GO:0160148">
    <property type="term" value="F:tRNA pseudouridine(55) synthase activity"/>
    <property type="evidence" value="ECO:0007669"/>
    <property type="project" value="UniProtKB-EC"/>
</dbReference>
<evidence type="ECO:0000256" key="2">
    <source>
        <dbReference type="ARBA" id="ARBA00008999"/>
    </source>
</evidence>
<dbReference type="PANTHER" id="PTHR13767">
    <property type="entry name" value="TRNA-PSEUDOURIDINE SYNTHASE"/>
    <property type="match status" value="1"/>
</dbReference>
<feature type="compositionally biased region" description="Basic and acidic residues" evidence="6">
    <location>
        <begin position="358"/>
        <end position="367"/>
    </location>
</feature>
<dbReference type="Gene3D" id="3.30.2350.10">
    <property type="entry name" value="Pseudouridine synthase"/>
    <property type="match status" value="1"/>
</dbReference>
<feature type="compositionally biased region" description="Basic and acidic residues" evidence="6">
    <location>
        <begin position="310"/>
        <end position="323"/>
    </location>
</feature>
<evidence type="ECO:0000256" key="3">
    <source>
        <dbReference type="ARBA" id="ARBA00012787"/>
    </source>
</evidence>
<dbReference type="InterPro" id="IPR014780">
    <property type="entry name" value="tRNA_psdUridine_synth_TruB"/>
</dbReference>
<feature type="region of interest" description="Disordered" evidence="6">
    <location>
        <begin position="299"/>
        <end position="367"/>
    </location>
</feature>
<dbReference type="Proteomes" id="UP000054564">
    <property type="component" value="Unassembled WGS sequence"/>
</dbReference>
<evidence type="ECO:0000256" key="5">
    <source>
        <dbReference type="ARBA" id="ARBA00023235"/>
    </source>
</evidence>
<dbReference type="STRING" id="1165861.A0A0L0VGC5"/>
<dbReference type="SUPFAM" id="SSF55120">
    <property type="entry name" value="Pseudouridine synthase"/>
    <property type="match status" value="1"/>
</dbReference>
<gene>
    <name evidence="8" type="ORF">PSTG_08379</name>
</gene>
<sequence length="474" mass="53029">MNCKKYFTNLPQLIPDWNNSCSSIYRRTKEIHRNYHHSEMDKSTKKTSSEPAAPPSSNNFKCPLSGLFAINKPSGVTSMSLLEAMKELFFTSKLFVENPEPYEIQTGTNENGKGKKSRKNKYWQKKNQAKAIKVGQGGTLDPLASGVLIIGLNSATKKLSNCLDCSKSYRTIGILGCKTDSYDSDGKVVGLSSWKHVKPEEIRKECQSIKGEHWQIPPIYSALKMDGKPLYEYARNNIPLPRPIEARRCQLLEIEMVDWKESGEHSYKWPTEMISEEESKIFQLAENLVKQTGIIKSESTKLKNNQTENGPEKFNESTKREPSLEQEENNPKKVKLVDGSSGNSEAQSSIKNQPVAPESKDVVTMDDNGKSPVFTLEMTVSSGTYVRTIVHDIGQAVSSAATVVSLIRTRQGDFSLDTESDTSNRTGGSKTLPCIDWSVFEKAIQSRSNGSDYPPNEAGLRKWEQELLKHIQVS</sequence>
<feature type="region of interest" description="Disordered" evidence="6">
    <location>
        <begin position="35"/>
        <end position="58"/>
    </location>
</feature>
<dbReference type="EC" id="5.4.99.25" evidence="3"/>
<dbReference type="InterPro" id="IPR020103">
    <property type="entry name" value="PsdUridine_synth_cat_dom_sf"/>
</dbReference>
<comment type="catalytic activity">
    <reaction evidence="1">
        <text>a uridine in mRNA = a pseudouridine in mRNA</text>
        <dbReference type="Rhea" id="RHEA:56644"/>
        <dbReference type="Rhea" id="RHEA-COMP:14658"/>
        <dbReference type="Rhea" id="RHEA-COMP:14659"/>
        <dbReference type="ChEBI" id="CHEBI:65314"/>
        <dbReference type="ChEBI" id="CHEBI:65315"/>
    </reaction>
</comment>
<dbReference type="GO" id="GO:1990481">
    <property type="term" value="P:mRNA pseudouridine synthesis"/>
    <property type="evidence" value="ECO:0007669"/>
    <property type="project" value="TreeGrafter"/>
</dbReference>
<comment type="similarity">
    <text evidence="2">Belongs to the pseudouridine synthase TruB family.</text>
</comment>
<keyword evidence="4" id="KW-0819">tRNA processing</keyword>
<dbReference type="Pfam" id="PF01509">
    <property type="entry name" value="TruB_N"/>
    <property type="match status" value="1"/>
</dbReference>
<dbReference type="InterPro" id="IPR002501">
    <property type="entry name" value="PsdUridine_synth_N"/>
</dbReference>
<evidence type="ECO:0000313" key="9">
    <source>
        <dbReference type="Proteomes" id="UP000054564"/>
    </source>
</evidence>
<organism evidence="8 9">
    <name type="scientific">Puccinia striiformis f. sp. tritici PST-78</name>
    <dbReference type="NCBI Taxonomy" id="1165861"/>
    <lineage>
        <taxon>Eukaryota</taxon>
        <taxon>Fungi</taxon>
        <taxon>Dikarya</taxon>
        <taxon>Basidiomycota</taxon>
        <taxon>Pucciniomycotina</taxon>
        <taxon>Pucciniomycetes</taxon>
        <taxon>Pucciniales</taxon>
        <taxon>Pucciniaceae</taxon>
        <taxon>Puccinia</taxon>
    </lineage>
</organism>
<evidence type="ECO:0000256" key="6">
    <source>
        <dbReference type="SAM" id="MobiDB-lite"/>
    </source>
</evidence>
<dbReference type="HAMAP" id="MF_01080">
    <property type="entry name" value="TruB_bact"/>
    <property type="match status" value="1"/>
</dbReference>
<keyword evidence="9" id="KW-1185">Reference proteome</keyword>
<feature type="compositionally biased region" description="Polar residues" evidence="6">
    <location>
        <begin position="340"/>
        <end position="352"/>
    </location>
</feature>
<evidence type="ECO:0000256" key="1">
    <source>
        <dbReference type="ARBA" id="ARBA00001166"/>
    </source>
</evidence>
<dbReference type="EMBL" id="AJIL01000058">
    <property type="protein sequence ID" value="KNE98303.1"/>
    <property type="molecule type" value="Genomic_DNA"/>
</dbReference>